<protein>
    <submittedName>
        <fullName evidence="3">Glycerophosphodiester phosphodiesterase</fullName>
    </submittedName>
</protein>
<dbReference type="RefSeq" id="WP_345391909.1">
    <property type="nucleotide sequence ID" value="NZ_BAAAXS010000001.1"/>
</dbReference>
<accession>A0ABV5NX91</accession>
<organism evidence="3 4">
    <name type="scientific">Nonomuraea salmonea</name>
    <dbReference type="NCBI Taxonomy" id="46181"/>
    <lineage>
        <taxon>Bacteria</taxon>
        <taxon>Bacillati</taxon>
        <taxon>Actinomycetota</taxon>
        <taxon>Actinomycetes</taxon>
        <taxon>Streptosporangiales</taxon>
        <taxon>Streptosporangiaceae</taxon>
        <taxon>Nonomuraea</taxon>
    </lineage>
</organism>
<evidence type="ECO:0000313" key="4">
    <source>
        <dbReference type="Proteomes" id="UP001589568"/>
    </source>
</evidence>
<feature type="domain" description="GP-PDE" evidence="2">
    <location>
        <begin position="28"/>
        <end position="272"/>
    </location>
</feature>
<reference evidence="3 4" key="1">
    <citation type="submission" date="2024-09" db="EMBL/GenBank/DDBJ databases">
        <authorList>
            <person name="Sun Q."/>
            <person name="Mori K."/>
        </authorList>
    </citation>
    <scope>NUCLEOTIDE SEQUENCE [LARGE SCALE GENOMIC DNA]</scope>
    <source>
        <strain evidence="3 4">JCM 3324</strain>
    </source>
</reference>
<evidence type="ECO:0000256" key="1">
    <source>
        <dbReference type="SAM" id="SignalP"/>
    </source>
</evidence>
<dbReference type="EMBL" id="JBHMCF010000038">
    <property type="protein sequence ID" value="MFB9474309.1"/>
    <property type="molecule type" value="Genomic_DNA"/>
</dbReference>
<sequence length="276" mass="30665">MYRFLGVLAIAALAVVPGPTAHAAPPRVDTIAHRGGSAHAPENTIAACARARTQGADVCEFDVQQTKDHKLVLMHDETLERTTNVEKVFPRRAPWRVSDFTLDEIQRLDAGSWFSARYRGEGVPTLAEALRAVRDTGTRLLLEIKHPPDSPDIDRRVAAELQESRELWGDGLLTVQAFGWQSMRFLHAMVPGLPIALLGKPNAARLSELSRYADGLTLAHKSLTARYVKKVHDRGMRVYTWTADKPAVLRKLVSYGVDGIMTNHPRRLTAVKRGLR</sequence>
<name>A0ABV5NX91_9ACTN</name>
<feature type="chain" id="PRO_5046751294" evidence="1">
    <location>
        <begin position="24"/>
        <end position="276"/>
    </location>
</feature>
<keyword evidence="1" id="KW-0732">Signal</keyword>
<feature type="signal peptide" evidence="1">
    <location>
        <begin position="1"/>
        <end position="23"/>
    </location>
</feature>
<dbReference type="Proteomes" id="UP001589568">
    <property type="component" value="Unassembled WGS sequence"/>
</dbReference>
<dbReference type="PANTHER" id="PTHR46211">
    <property type="entry name" value="GLYCEROPHOSPHORYL DIESTER PHOSPHODIESTERASE"/>
    <property type="match status" value="1"/>
</dbReference>
<gene>
    <name evidence="3" type="ORF">ACFFR3_32860</name>
</gene>
<dbReference type="InterPro" id="IPR017946">
    <property type="entry name" value="PLC-like_Pdiesterase_TIM-brl"/>
</dbReference>
<dbReference type="InterPro" id="IPR030395">
    <property type="entry name" value="GP_PDE_dom"/>
</dbReference>
<dbReference type="SUPFAM" id="SSF51695">
    <property type="entry name" value="PLC-like phosphodiesterases"/>
    <property type="match status" value="1"/>
</dbReference>
<comment type="caution">
    <text evidence="3">The sequence shown here is derived from an EMBL/GenBank/DDBJ whole genome shotgun (WGS) entry which is preliminary data.</text>
</comment>
<proteinExistence type="predicted"/>
<dbReference type="PANTHER" id="PTHR46211:SF1">
    <property type="entry name" value="GLYCEROPHOSPHODIESTER PHOSPHODIESTERASE, CYTOPLASMIC"/>
    <property type="match status" value="1"/>
</dbReference>
<dbReference type="PROSITE" id="PS51704">
    <property type="entry name" value="GP_PDE"/>
    <property type="match status" value="1"/>
</dbReference>
<dbReference type="Pfam" id="PF03009">
    <property type="entry name" value="GDPD"/>
    <property type="match status" value="1"/>
</dbReference>
<evidence type="ECO:0000259" key="2">
    <source>
        <dbReference type="PROSITE" id="PS51704"/>
    </source>
</evidence>
<keyword evidence="4" id="KW-1185">Reference proteome</keyword>
<dbReference type="Gene3D" id="3.20.20.190">
    <property type="entry name" value="Phosphatidylinositol (PI) phosphodiesterase"/>
    <property type="match status" value="1"/>
</dbReference>
<evidence type="ECO:0000313" key="3">
    <source>
        <dbReference type="EMBL" id="MFB9474309.1"/>
    </source>
</evidence>